<protein>
    <submittedName>
        <fullName evidence="2">Glycosyltransferase involved in cell wall biosynthesis</fullName>
    </submittedName>
</protein>
<dbReference type="Gene3D" id="1.25.40.10">
    <property type="entry name" value="Tetratricopeptide repeat domain"/>
    <property type="match status" value="1"/>
</dbReference>
<dbReference type="EMBL" id="JAGGLG010000030">
    <property type="protein sequence ID" value="MBP2019562.1"/>
    <property type="molecule type" value="Genomic_DNA"/>
</dbReference>
<comment type="caution">
    <text evidence="2">The sequence shown here is derived from an EMBL/GenBank/DDBJ whole genome shotgun (WGS) entry which is preliminary data.</text>
</comment>
<dbReference type="RefSeq" id="WP_209467665.1">
    <property type="nucleotide sequence ID" value="NZ_JAGGLG010000030.1"/>
</dbReference>
<dbReference type="Pfam" id="PF20706">
    <property type="entry name" value="GT4-conflict"/>
    <property type="match status" value="1"/>
</dbReference>
<evidence type="ECO:0000256" key="1">
    <source>
        <dbReference type="SAM" id="MobiDB-lite"/>
    </source>
</evidence>
<dbReference type="Proteomes" id="UP001519289">
    <property type="component" value="Unassembled WGS sequence"/>
</dbReference>
<evidence type="ECO:0000313" key="3">
    <source>
        <dbReference type="Proteomes" id="UP001519289"/>
    </source>
</evidence>
<dbReference type="PANTHER" id="PTHR46656:SF3">
    <property type="entry name" value="PUTATIVE-RELATED"/>
    <property type="match status" value="1"/>
</dbReference>
<gene>
    <name evidence="2" type="ORF">J2Z79_003004</name>
</gene>
<name>A0ABS4JVI0_9FIRM</name>
<feature type="region of interest" description="Disordered" evidence="1">
    <location>
        <begin position="381"/>
        <end position="407"/>
    </location>
</feature>
<organism evidence="2 3">
    <name type="scientific">Symbiobacterium terraclitae</name>
    <dbReference type="NCBI Taxonomy" id="557451"/>
    <lineage>
        <taxon>Bacteria</taxon>
        <taxon>Bacillati</taxon>
        <taxon>Bacillota</taxon>
        <taxon>Clostridia</taxon>
        <taxon>Eubacteriales</taxon>
        <taxon>Symbiobacteriaceae</taxon>
        <taxon>Symbiobacterium</taxon>
    </lineage>
</organism>
<dbReference type="SUPFAM" id="SSF48452">
    <property type="entry name" value="TPR-like"/>
    <property type="match status" value="1"/>
</dbReference>
<sequence length="781" mass="84830">MAVWVQRAPGREVLPLDVRRVALILLSGRGEEGLEPLLNLAVPGVDGVLRAAAGVSGRALAGPDGARHLAGYDLGLWLRPGETPLVGLQPTILRAAAVRIPLPALVPVHYPVGAGEITLLGLEPRWISQAAGGRVFLPVPIESDRPPAADVPAERDDLAWAVLYRALQALTTGDRRQGLQMLDHIYRQVYGKNQSLTALVVRNGLAAALALGERPWQDEWLRRAGPFTDYGELRLLWALIPYVRGDLETAADRLRRVLTEREEDRSDGLISGGGATTYRARTFLGRALARMGDLSGAVTEWVMALRVGPDYLPPLRELARLRIHADVLNRMELQYFWIGRSRAAVELVAAIYARSSDPAQAAPILAARPDVKLPADLRRAVQGRGDRRQKAPVRGQKGARSGGRAPKGPGIVWEGPLFTLSSLGRVNRELAAHLLALRWDLGGLPTEPDGYRPDADGRFRALADRLWHRPDRPAVWVRHHWPPKFEPPPAGRLVVILPWEFGPLPSDWLPGIAAAEEVWVYSHWVRRGVIDSGVDPDRVHVIPCGVDPEVFRPGERPPAGAEPFRFLYVGGTIGRKGYDLALDAFLAEFGPDEPAELVVKDFGSETFYRASSGIGTVREAAEATAGSARRVRLIAARLDDAGLAGLYRGTDVLVAPYRAEGFCLPALEAMACGTAAVLPAMGPALDYAPEGGALLVPAQEVALGSSVGGFQLAAPGRACQVSLAELRRAMRWAFDHREEVWEMGKRAAAHVHARFTWAHAARAAEARLQALLSRQPGTRTP</sequence>
<dbReference type="Gene3D" id="3.40.50.2000">
    <property type="entry name" value="Glycogen Phosphorylase B"/>
    <property type="match status" value="2"/>
</dbReference>
<reference evidence="2 3" key="1">
    <citation type="submission" date="2021-03" db="EMBL/GenBank/DDBJ databases">
        <title>Genomic Encyclopedia of Type Strains, Phase IV (KMG-IV): sequencing the most valuable type-strain genomes for metagenomic binning, comparative biology and taxonomic classification.</title>
        <authorList>
            <person name="Goeker M."/>
        </authorList>
    </citation>
    <scope>NUCLEOTIDE SEQUENCE [LARGE SCALE GENOMIC DNA]</scope>
    <source>
        <strain evidence="2 3">DSM 27138</strain>
    </source>
</reference>
<dbReference type="CDD" id="cd03801">
    <property type="entry name" value="GT4_PimA-like"/>
    <property type="match status" value="1"/>
</dbReference>
<dbReference type="InterPro" id="IPR011990">
    <property type="entry name" value="TPR-like_helical_dom_sf"/>
</dbReference>
<evidence type="ECO:0000313" key="2">
    <source>
        <dbReference type="EMBL" id="MBP2019562.1"/>
    </source>
</evidence>
<dbReference type="PANTHER" id="PTHR46656">
    <property type="entry name" value="PUTATIVE-RELATED"/>
    <property type="match status" value="1"/>
</dbReference>
<accession>A0ABS4JVI0</accession>
<proteinExistence type="predicted"/>
<dbReference type="SUPFAM" id="SSF53756">
    <property type="entry name" value="UDP-Glycosyltransferase/glycogen phosphorylase"/>
    <property type="match status" value="1"/>
</dbReference>
<keyword evidence="3" id="KW-1185">Reference proteome</keyword>